<keyword evidence="2" id="KW-1185">Reference proteome</keyword>
<dbReference type="Proteomes" id="UP000069620">
    <property type="component" value="Unassembled WGS sequence"/>
</dbReference>
<dbReference type="AlphaFoldDB" id="A0A100W6H6"/>
<dbReference type="EMBL" id="BCSX01000056">
    <property type="protein sequence ID" value="GAS92546.1"/>
    <property type="molecule type" value="Genomic_DNA"/>
</dbReference>
<name>A0A100W6H6_9MYCO</name>
<protein>
    <submittedName>
        <fullName evidence="1">Xaa-Pro dipeptidase</fullName>
    </submittedName>
</protein>
<sequence>MSETTQALLPAEFADLERFSDWILPTEPERYAKRLASTMAEMQELYDVGMARLEEVMVYLDARFPLHAMPDDAKRLMHLMQSVVMVSFPVEVWKQPRVLDSGAAWVELVREPVV</sequence>
<reference evidence="2" key="1">
    <citation type="journal article" date="2016" name="Genome Announc.">
        <title>Draft Genome Sequences of Five Rapidly Growing Mycobacterium Species, M. thermoresistibile, M. fortuitum subsp. acetamidolyticum, M. canariasense, M. brisbanense, and M. novocastrense.</title>
        <authorList>
            <person name="Katahira K."/>
            <person name="Ogura Y."/>
            <person name="Gotoh Y."/>
            <person name="Hayashi T."/>
        </authorList>
    </citation>
    <scope>NUCLEOTIDE SEQUENCE [LARGE SCALE GENOMIC DNA]</scope>
    <source>
        <strain evidence="2">JCM15654</strain>
    </source>
</reference>
<dbReference type="OrthoDB" id="3481269at2"/>
<gene>
    <name evidence="1" type="ORF">RMCB_6642</name>
</gene>
<reference evidence="2" key="2">
    <citation type="submission" date="2016-02" db="EMBL/GenBank/DDBJ databases">
        <title>Draft genome sequence of five rapidly growing Mycobacterium species.</title>
        <authorList>
            <person name="Katahira K."/>
            <person name="Gotou Y."/>
            <person name="Iida K."/>
            <person name="Ogura Y."/>
            <person name="Hayashi T."/>
        </authorList>
    </citation>
    <scope>NUCLEOTIDE SEQUENCE [LARGE SCALE GENOMIC DNA]</scope>
    <source>
        <strain evidence="2">JCM15654</strain>
    </source>
</reference>
<organism evidence="1 2">
    <name type="scientific">Mycolicibacterium brisbanense</name>
    <dbReference type="NCBI Taxonomy" id="146020"/>
    <lineage>
        <taxon>Bacteria</taxon>
        <taxon>Bacillati</taxon>
        <taxon>Actinomycetota</taxon>
        <taxon>Actinomycetes</taxon>
        <taxon>Mycobacteriales</taxon>
        <taxon>Mycobacteriaceae</taxon>
        <taxon>Mycolicibacterium</taxon>
    </lineage>
</organism>
<dbReference type="STRING" id="146020.RMCB_6642"/>
<accession>A0A100W6H6</accession>
<dbReference type="RefSeq" id="WP_062832125.1">
    <property type="nucleotide sequence ID" value="NZ_BCSX01000056.1"/>
</dbReference>
<evidence type="ECO:0000313" key="1">
    <source>
        <dbReference type="EMBL" id="GAS92546.1"/>
    </source>
</evidence>
<proteinExistence type="predicted"/>
<evidence type="ECO:0000313" key="2">
    <source>
        <dbReference type="Proteomes" id="UP000069620"/>
    </source>
</evidence>
<comment type="caution">
    <text evidence="1">The sequence shown here is derived from an EMBL/GenBank/DDBJ whole genome shotgun (WGS) entry which is preliminary data.</text>
</comment>